<gene>
    <name evidence="3" type="ORF">D9756_008061</name>
</gene>
<dbReference type="OrthoDB" id="333905at2759"/>
<reference evidence="3 4" key="1">
    <citation type="journal article" date="2020" name="ISME J.">
        <title>Uncovering the hidden diversity of litter-decomposition mechanisms in mushroom-forming fungi.</title>
        <authorList>
            <person name="Floudas D."/>
            <person name="Bentzer J."/>
            <person name="Ahren D."/>
            <person name="Johansson T."/>
            <person name="Persson P."/>
            <person name="Tunlid A."/>
        </authorList>
    </citation>
    <scope>NUCLEOTIDE SEQUENCE [LARGE SCALE GENOMIC DNA]</scope>
    <source>
        <strain evidence="3 4">CBS 146.42</strain>
    </source>
</reference>
<dbReference type="Pfam" id="PF02179">
    <property type="entry name" value="BAG"/>
    <property type="match status" value="1"/>
</dbReference>
<sequence length="368" mass="43380">MFGGSPFYRTHNPYLHSAYQQPQPQYNPFGYSPYYSPRSVDLDRARSLAAQRARRAQWLPDEDDDEDYYDARQLSPHERAYLNAHRNQELIERERRRREQEEAEARRRAAEEQKWQWELDRRQKEDEATRGRIEEERERRRQQQVIAPYYSIQPHTDETEQQQQKQERRSHSPVHTIPITTADGRVPSPISSQQQQAPHQPTPQYDEKHAEAASVLQRHFRIHQSIRAIKSFASEFDTLRREFTYPSTISFQESSSTDVINVATVSPSSAVRSSSDDIDSNVKMPKLAFNSTNYILHAYIEALDKILVKLDGVESWGDADVRTRRRKVVKQIEEEQAFVDTFWRTSWLKHLEEQAEWVDGDLLVKPRS</sequence>
<dbReference type="AlphaFoldDB" id="A0A8H5D4D1"/>
<dbReference type="Gene3D" id="1.20.58.120">
    <property type="entry name" value="BAG domain"/>
    <property type="match status" value="1"/>
</dbReference>
<evidence type="ECO:0000256" key="1">
    <source>
        <dbReference type="SAM" id="MobiDB-lite"/>
    </source>
</evidence>
<evidence type="ECO:0000259" key="2">
    <source>
        <dbReference type="Pfam" id="PF02179"/>
    </source>
</evidence>
<evidence type="ECO:0000313" key="4">
    <source>
        <dbReference type="Proteomes" id="UP000559027"/>
    </source>
</evidence>
<accession>A0A8H5D4D1</accession>
<dbReference type="InterPro" id="IPR003103">
    <property type="entry name" value="BAG_domain"/>
</dbReference>
<proteinExistence type="predicted"/>
<dbReference type="EMBL" id="JAACJO010000010">
    <property type="protein sequence ID" value="KAF5353391.1"/>
    <property type="molecule type" value="Genomic_DNA"/>
</dbReference>
<feature type="compositionally biased region" description="Basic and acidic residues" evidence="1">
    <location>
        <begin position="119"/>
        <end position="141"/>
    </location>
</feature>
<feature type="compositionally biased region" description="Low complexity" evidence="1">
    <location>
        <begin position="187"/>
        <end position="204"/>
    </location>
</feature>
<evidence type="ECO:0000313" key="3">
    <source>
        <dbReference type="EMBL" id="KAF5353391.1"/>
    </source>
</evidence>
<comment type="caution">
    <text evidence="3">The sequence shown here is derived from an EMBL/GenBank/DDBJ whole genome shotgun (WGS) entry which is preliminary data.</text>
</comment>
<feature type="region of interest" description="Disordered" evidence="1">
    <location>
        <begin position="11"/>
        <end position="34"/>
    </location>
</feature>
<dbReference type="GO" id="GO:0051087">
    <property type="term" value="F:protein-folding chaperone binding"/>
    <property type="evidence" value="ECO:0007669"/>
    <property type="project" value="InterPro"/>
</dbReference>
<organism evidence="3 4">
    <name type="scientific">Leucocoprinus leucothites</name>
    <dbReference type="NCBI Taxonomy" id="201217"/>
    <lineage>
        <taxon>Eukaryota</taxon>
        <taxon>Fungi</taxon>
        <taxon>Dikarya</taxon>
        <taxon>Basidiomycota</taxon>
        <taxon>Agaricomycotina</taxon>
        <taxon>Agaricomycetes</taxon>
        <taxon>Agaricomycetidae</taxon>
        <taxon>Agaricales</taxon>
        <taxon>Agaricineae</taxon>
        <taxon>Agaricaceae</taxon>
        <taxon>Leucocoprinus</taxon>
    </lineage>
</organism>
<name>A0A8H5D4D1_9AGAR</name>
<dbReference type="Proteomes" id="UP000559027">
    <property type="component" value="Unassembled WGS sequence"/>
</dbReference>
<keyword evidence="4" id="KW-1185">Reference proteome</keyword>
<feature type="domain" description="BAG" evidence="2">
    <location>
        <begin position="296"/>
        <end position="340"/>
    </location>
</feature>
<dbReference type="SUPFAM" id="SSF63491">
    <property type="entry name" value="BAG domain"/>
    <property type="match status" value="1"/>
</dbReference>
<dbReference type="InterPro" id="IPR036533">
    <property type="entry name" value="BAG_dom_sf"/>
</dbReference>
<feature type="region of interest" description="Disordered" evidence="1">
    <location>
        <begin position="119"/>
        <end position="210"/>
    </location>
</feature>
<protein>
    <recommendedName>
        <fullName evidence="2">BAG domain-containing protein</fullName>
    </recommendedName>
</protein>